<organism evidence="1 2">
    <name type="scientific">Gellertiella hungarica</name>
    <dbReference type="NCBI Taxonomy" id="1572859"/>
    <lineage>
        <taxon>Bacteria</taxon>
        <taxon>Pseudomonadati</taxon>
        <taxon>Pseudomonadota</taxon>
        <taxon>Alphaproteobacteria</taxon>
        <taxon>Hyphomicrobiales</taxon>
        <taxon>Rhizobiaceae</taxon>
        <taxon>Gellertiella</taxon>
    </lineage>
</organism>
<dbReference type="Proteomes" id="UP000528286">
    <property type="component" value="Unassembled WGS sequence"/>
</dbReference>
<reference evidence="1 2" key="1">
    <citation type="submission" date="2020-08" db="EMBL/GenBank/DDBJ databases">
        <title>Genomic Encyclopedia of Type Strains, Phase IV (KMG-IV): sequencing the most valuable type-strain genomes for metagenomic binning, comparative biology and taxonomic classification.</title>
        <authorList>
            <person name="Goeker M."/>
        </authorList>
    </citation>
    <scope>NUCLEOTIDE SEQUENCE [LARGE SCALE GENOMIC DNA]</scope>
    <source>
        <strain evidence="1 2">DSM 29853</strain>
    </source>
</reference>
<evidence type="ECO:0000313" key="1">
    <source>
        <dbReference type="EMBL" id="MBB4066356.1"/>
    </source>
</evidence>
<sequence>MTKLKLGPLPDDKPVKVTLELPATLNHDLIDYADVLARETGKPVADPLKLIVPMLERFIATDRGFRKAKRSIPPASSQS</sequence>
<comment type="caution">
    <text evidence="1">The sequence shown here is derived from an EMBL/GenBank/DDBJ whole genome shotgun (WGS) entry which is preliminary data.</text>
</comment>
<dbReference type="RefSeq" id="WP_058096406.1">
    <property type="nucleotide sequence ID" value="NZ_JACIEZ010000008.1"/>
</dbReference>
<gene>
    <name evidence="1" type="ORF">GGR23_003571</name>
</gene>
<dbReference type="AlphaFoldDB" id="A0A7W6J7P9"/>
<protein>
    <recommendedName>
        <fullName evidence="3">DUF2274 domain-containing protein</fullName>
    </recommendedName>
</protein>
<dbReference type="InterPro" id="IPR018733">
    <property type="entry name" value="DUF2274"/>
</dbReference>
<keyword evidence="2" id="KW-1185">Reference proteome</keyword>
<name>A0A7W6J7P9_9HYPH</name>
<dbReference type="Pfam" id="PF10038">
    <property type="entry name" value="DUF2274"/>
    <property type="match status" value="1"/>
</dbReference>
<accession>A0A7W6J7P9</accession>
<evidence type="ECO:0000313" key="2">
    <source>
        <dbReference type="Proteomes" id="UP000528286"/>
    </source>
</evidence>
<proteinExistence type="predicted"/>
<dbReference type="EMBL" id="JACIEZ010000008">
    <property type="protein sequence ID" value="MBB4066356.1"/>
    <property type="molecule type" value="Genomic_DNA"/>
</dbReference>
<evidence type="ECO:0008006" key="3">
    <source>
        <dbReference type="Google" id="ProtNLM"/>
    </source>
</evidence>